<keyword evidence="3 7" id="KW-0436">Ligase</keyword>
<dbReference type="GO" id="GO:0005777">
    <property type="term" value="C:peroxisome"/>
    <property type="evidence" value="ECO:0007669"/>
    <property type="project" value="UniProtKB-SubCell"/>
</dbReference>
<comment type="subcellular location">
    <subcellularLocation>
        <location evidence="1">Peroxisome</location>
    </subcellularLocation>
</comment>
<dbReference type="Pfam" id="PF00501">
    <property type="entry name" value="AMP-binding"/>
    <property type="match status" value="1"/>
</dbReference>
<evidence type="ECO:0000259" key="6">
    <source>
        <dbReference type="Pfam" id="PF13193"/>
    </source>
</evidence>
<proteinExistence type="inferred from homology"/>
<dbReference type="PANTHER" id="PTHR24096">
    <property type="entry name" value="LONG-CHAIN-FATTY-ACID--COA LIGASE"/>
    <property type="match status" value="1"/>
</dbReference>
<comment type="similarity">
    <text evidence="2">Belongs to the ATP-dependent AMP-binding enzyme family.</text>
</comment>
<name>V5GTP5_ANOGL</name>
<feature type="domain" description="AMP-binding enzyme C-terminal" evidence="6">
    <location>
        <begin position="467"/>
        <end position="535"/>
    </location>
</feature>
<feature type="non-terminal residue" evidence="7">
    <location>
        <position position="1"/>
    </location>
</feature>
<organism evidence="7">
    <name type="scientific">Anoplophora glabripennis</name>
    <name type="common">Asian longhorn beetle</name>
    <name type="synonym">Anoplophora nobilis</name>
    <dbReference type="NCBI Taxonomy" id="217634"/>
    <lineage>
        <taxon>Eukaryota</taxon>
        <taxon>Metazoa</taxon>
        <taxon>Ecdysozoa</taxon>
        <taxon>Arthropoda</taxon>
        <taxon>Hexapoda</taxon>
        <taxon>Insecta</taxon>
        <taxon>Pterygota</taxon>
        <taxon>Neoptera</taxon>
        <taxon>Endopterygota</taxon>
        <taxon>Coleoptera</taxon>
        <taxon>Polyphaga</taxon>
        <taxon>Cucujiformia</taxon>
        <taxon>Chrysomeloidea</taxon>
        <taxon>Cerambycidae</taxon>
        <taxon>Lamiinae</taxon>
        <taxon>Lamiini</taxon>
        <taxon>Anoplophora</taxon>
    </lineage>
</organism>
<dbReference type="InterPro" id="IPR000873">
    <property type="entry name" value="AMP-dep_synth/lig_dom"/>
</dbReference>
<evidence type="ECO:0000313" key="7">
    <source>
        <dbReference type="EMBL" id="JAB65002.1"/>
    </source>
</evidence>
<gene>
    <name evidence="7" type="primary">4CL2</name>
</gene>
<evidence type="ECO:0000256" key="1">
    <source>
        <dbReference type="ARBA" id="ARBA00004275"/>
    </source>
</evidence>
<dbReference type="InterPro" id="IPR020845">
    <property type="entry name" value="AMP-binding_CS"/>
</dbReference>
<protein>
    <submittedName>
        <fullName evidence="7">4-coumarate--CoA ligase 2</fullName>
    </submittedName>
</protein>
<evidence type="ECO:0000256" key="3">
    <source>
        <dbReference type="ARBA" id="ARBA00022598"/>
    </source>
</evidence>
<dbReference type="GO" id="GO:0016405">
    <property type="term" value="F:CoA-ligase activity"/>
    <property type="evidence" value="ECO:0007669"/>
    <property type="project" value="TreeGrafter"/>
</dbReference>
<dbReference type="InterPro" id="IPR025110">
    <property type="entry name" value="AMP-bd_C"/>
</dbReference>
<dbReference type="InterPro" id="IPR045851">
    <property type="entry name" value="AMP-bd_C_sf"/>
</dbReference>
<dbReference type="Pfam" id="PF13193">
    <property type="entry name" value="AMP-binding_C"/>
    <property type="match status" value="1"/>
</dbReference>
<dbReference type="EMBL" id="GALX01003464">
    <property type="protein sequence ID" value="JAB65002.1"/>
    <property type="molecule type" value="Transcribed_RNA"/>
</dbReference>
<dbReference type="Gene3D" id="3.30.300.30">
    <property type="match status" value="1"/>
</dbReference>
<dbReference type="PROSITE" id="PS00455">
    <property type="entry name" value="AMP_BINDING"/>
    <property type="match status" value="1"/>
</dbReference>
<feature type="domain" description="AMP-dependent synthetase/ligase" evidence="5">
    <location>
        <begin position="63"/>
        <end position="417"/>
    </location>
</feature>
<reference evidence="7" key="1">
    <citation type="submission" date="2013-07" db="EMBL/GenBank/DDBJ databases">
        <title>Midgut Transcriptome Profiling of Anoplphora glabripennis, a Lignocellulose Degrading, Wood-Boring Cerambycid.</title>
        <authorList>
            <person name="Scully E.D."/>
            <person name="Hoover K."/>
            <person name="Carlson J.E."/>
            <person name="Tien M."/>
            <person name="Geib S.M."/>
        </authorList>
    </citation>
    <scope>NUCLEOTIDE SEQUENCE</scope>
</reference>
<dbReference type="SUPFAM" id="SSF56801">
    <property type="entry name" value="Acetyl-CoA synthetase-like"/>
    <property type="match status" value="1"/>
</dbReference>
<accession>V5GTP5</accession>
<dbReference type="InterPro" id="IPR042099">
    <property type="entry name" value="ANL_N_sf"/>
</dbReference>
<dbReference type="PANTHER" id="PTHR24096:SF149">
    <property type="entry name" value="AMP-BINDING DOMAIN-CONTAINING PROTEIN-RELATED"/>
    <property type="match status" value="1"/>
</dbReference>
<evidence type="ECO:0000256" key="2">
    <source>
        <dbReference type="ARBA" id="ARBA00006432"/>
    </source>
</evidence>
<dbReference type="AlphaFoldDB" id="V5GTP5"/>
<sequence length="558" mass="63464">LFVFNVLRWDNHYERILVENHTIIRKMQVENNIITTDGAPLDDIYKGGVGYFCFELMKRHSPKIAELDARTGQEETYESLLKKSIRTSIILQNKGVQKGDTIVIYSKNQLYACVPLISCFFLGAIPTYLDDLLTSIEVVNVLKQLDPKLILTTSEKLETIQKFIKTEGSHVNTEILIFDQGFYEPQENEGEFQPIYVNDLKETVMIPFSSGTTGFPKGICISHYALLRRNYDGLCPADKTKVLFSYGSFHWLIQAARLLCSIRSGICRLIDPEPFEAKKVWYLLEKFKVNVVFLIPYAVMEMYNVGKPKNLDLMNLTTIIVPGCKLPKQYHQNVQELLPSVDVFLLYGQTEVGPLTALSKCDLHREYNRKKLGSIGVPYSGSGNSYKVVDLNTGEALGPNKPGELHVKSDAVMSGYYNVDSSDQFDEEGWLKTGDEVLYDEDLCFFIIDRIKDMIIHKGWHTPPAFLEEELLNHPAVKRAVVIGIPHETDGEHPMALVVLKDNIKNATSKDIEKFIAERMPERFHLKAGVKFIDDSYFAGARKVKRYLLKKLVLNGKI</sequence>
<keyword evidence="4" id="KW-0576">Peroxisome</keyword>
<dbReference type="Gene3D" id="3.40.50.12780">
    <property type="entry name" value="N-terminal domain of ligase-like"/>
    <property type="match status" value="1"/>
</dbReference>
<evidence type="ECO:0000259" key="5">
    <source>
        <dbReference type="Pfam" id="PF00501"/>
    </source>
</evidence>
<evidence type="ECO:0000256" key="4">
    <source>
        <dbReference type="ARBA" id="ARBA00023140"/>
    </source>
</evidence>